<dbReference type="PROSITE" id="PS51003">
    <property type="entry name" value="CYTB_CTER"/>
    <property type="match status" value="1"/>
</dbReference>
<evidence type="ECO:0000256" key="7">
    <source>
        <dbReference type="ARBA" id="ARBA00022660"/>
    </source>
</evidence>
<dbReference type="AlphaFoldDB" id="V5JF27"/>
<dbReference type="PIRSF" id="PIRSF038885">
    <property type="entry name" value="COB"/>
    <property type="match status" value="1"/>
</dbReference>
<dbReference type="SUPFAM" id="SSF81342">
    <property type="entry name" value="Transmembrane di-heme cytochromes"/>
    <property type="match status" value="1"/>
</dbReference>
<dbReference type="GeneID" id="17961283"/>
<evidence type="ECO:0000256" key="9">
    <source>
        <dbReference type="ARBA" id="ARBA00022723"/>
    </source>
</evidence>
<keyword evidence="8 19" id="KW-0812">Transmembrane</keyword>
<feature type="transmembrane region" description="Helical" evidence="19">
    <location>
        <begin position="128"/>
        <end position="149"/>
    </location>
</feature>
<dbReference type="CDD" id="cd00290">
    <property type="entry name" value="cytochrome_b_C"/>
    <property type="match status" value="1"/>
</dbReference>
<comment type="cofactor">
    <cofactor evidence="19">
        <name>heme b</name>
        <dbReference type="ChEBI" id="CHEBI:60344"/>
    </cofactor>
    <text evidence="19">Binds 2 heme groups non-covalently.</text>
</comment>
<dbReference type="GO" id="GO:0006122">
    <property type="term" value="P:mitochondrial electron transport, ubiquinol to cytochrome c"/>
    <property type="evidence" value="ECO:0007669"/>
    <property type="project" value="TreeGrafter"/>
</dbReference>
<feature type="transmembrane region" description="Helical" evidence="19">
    <location>
        <begin position="217"/>
        <end position="236"/>
    </location>
</feature>
<keyword evidence="15 19" id="KW-0496">Mitochondrion</keyword>
<feature type="transmembrane region" description="Helical" evidence="19">
    <location>
        <begin position="65"/>
        <end position="86"/>
    </location>
</feature>
<comment type="subcellular location">
    <subcellularLocation>
        <location evidence="2">Mitochondrion inner membrane</location>
        <topology evidence="2">Multi-pass membrane protein</topology>
    </subcellularLocation>
</comment>
<keyword evidence="14" id="KW-0830">Ubiquinone</keyword>
<dbReference type="PANTHER" id="PTHR19271">
    <property type="entry name" value="CYTOCHROME B"/>
    <property type="match status" value="1"/>
</dbReference>
<dbReference type="GO" id="GO:0008121">
    <property type="term" value="F:quinol-cytochrome-c reductase activity"/>
    <property type="evidence" value="ECO:0007669"/>
    <property type="project" value="InterPro"/>
</dbReference>
<dbReference type="InterPro" id="IPR036150">
    <property type="entry name" value="Cyt_b/b6_C_sf"/>
</dbReference>
<reference evidence="22" key="1">
    <citation type="journal article" date="2014" name="Mol. Biol. Rep.">
        <title>Characterisation of the complete mitochondrial genome and 13 microsatellite loci through next-generation sequencing for the New Caledonian spider-ant Leptomyrmex pallens.</title>
        <authorList>
            <person name="Berman M."/>
            <person name="Austin C.M."/>
            <person name="Miller A.D."/>
        </authorList>
    </citation>
    <scope>NUCLEOTIDE SEQUENCE</scope>
</reference>
<feature type="transmembrane region" description="Helical" evidence="19">
    <location>
        <begin position="310"/>
        <end position="330"/>
    </location>
</feature>
<evidence type="ECO:0000256" key="11">
    <source>
        <dbReference type="ARBA" id="ARBA00022982"/>
    </source>
</evidence>
<keyword evidence="12 19" id="KW-1133">Transmembrane helix</keyword>
<sequence>MKKLSFMYLPTPVNISYWWNFGSLLGMFLVVQIISGFMLSMHYCPNINLAFNSIIHMIQNVNKGWLFHNIHINGASFFFISLYLHMGRGMYYSSPKLTKTWLMGSIIFMISMATAFLGYVLPWGQMSYWGATVITNLLSAIPTMGPLLVKWVWGGFSINNATLNRFYSLHFILPFMIILMVLLHLYFLHETGSSNPLGLNSNFNKLPFHIYFTIKDMFVFILMFMFLMTFVLIYPYSMTDPDNFSPANPMSTPTHIQPEWYFLFAYSMLRSIPNKLGGVITLVLAILILMTMPLNKKKMNSFFNYPASQIFLWLFTNNFLLLTWLGAQPIEVPFNWLGQLSSILYFSYFLTTPLMSKLWDLIMFYTPTSPPLP</sequence>
<dbReference type="GO" id="GO:0016491">
    <property type="term" value="F:oxidoreductase activity"/>
    <property type="evidence" value="ECO:0007669"/>
    <property type="project" value="UniProtKB-UniRule"/>
</dbReference>
<feature type="transmembrane region" description="Helical" evidence="19">
    <location>
        <begin position="272"/>
        <end position="290"/>
    </location>
</feature>
<evidence type="ECO:0000313" key="22">
    <source>
        <dbReference type="EMBL" id="AGL61402.1"/>
    </source>
</evidence>
<comment type="function">
    <text evidence="1 19">Component of the ubiquinol-cytochrome c reductase complex (complex III or cytochrome b-c1 complex) that is part of the mitochondrial respiratory chain. The b-c1 complex mediates electron transfer from ubiquinol to cytochrome c. Contributes to the generation of a proton gradient across the mitochondrial membrane that is then used for ATP synthesis.</text>
</comment>
<dbReference type="RefSeq" id="YP_008963766.1">
    <property type="nucleotide sequence ID" value="NC_023093.1"/>
</dbReference>
<evidence type="ECO:0000259" key="21">
    <source>
        <dbReference type="PROSITE" id="PS51003"/>
    </source>
</evidence>
<comment type="similarity">
    <text evidence="19">Belongs to the cytochrome b family.</text>
</comment>
<dbReference type="Gene3D" id="1.20.810.10">
    <property type="entry name" value="Cytochrome Bc1 Complex, Chain C"/>
    <property type="match status" value="1"/>
</dbReference>
<comment type="cofactor">
    <cofactor evidence="18">
        <name>heme</name>
        <dbReference type="ChEBI" id="CHEBI:30413"/>
    </cofactor>
    <text evidence="18">Binds 2 heme groups non-covalently.</text>
</comment>
<evidence type="ECO:0000256" key="13">
    <source>
        <dbReference type="ARBA" id="ARBA00023004"/>
    </source>
</evidence>
<dbReference type="Pfam" id="PF00032">
    <property type="entry name" value="Cytochrom_B_C"/>
    <property type="match status" value="1"/>
</dbReference>
<keyword evidence="7 19" id="KW-0679">Respiratory chain</keyword>
<keyword evidence="16 19" id="KW-0472">Membrane</keyword>
<organism evidence="22">
    <name type="scientific">Leptomyrmex pallens</name>
    <dbReference type="NCBI Taxonomy" id="611136"/>
    <lineage>
        <taxon>Eukaryota</taxon>
        <taxon>Metazoa</taxon>
        <taxon>Ecdysozoa</taxon>
        <taxon>Arthropoda</taxon>
        <taxon>Hexapoda</taxon>
        <taxon>Insecta</taxon>
        <taxon>Pterygota</taxon>
        <taxon>Neoptera</taxon>
        <taxon>Endopterygota</taxon>
        <taxon>Hymenoptera</taxon>
        <taxon>Apocrita</taxon>
        <taxon>Aculeata</taxon>
        <taxon>Formicoidea</taxon>
        <taxon>Formicidae</taxon>
        <taxon>Dolichoderinae</taxon>
        <taxon>Leptomyrmex</taxon>
    </lineage>
</organism>
<dbReference type="CDD" id="cd00284">
    <property type="entry name" value="Cytochrome_b_N"/>
    <property type="match status" value="1"/>
</dbReference>
<dbReference type="InterPro" id="IPR016174">
    <property type="entry name" value="Di-haem_cyt_TM"/>
</dbReference>
<feature type="binding site" description="axial binding residue" evidence="18">
    <location>
        <position position="184"/>
    </location>
    <ligand>
        <name>heme b</name>
        <dbReference type="ChEBI" id="CHEBI:60344"/>
        <label>b566</label>
    </ligand>
    <ligandPart>
        <name>Fe</name>
        <dbReference type="ChEBI" id="CHEBI:18248"/>
    </ligandPart>
</feature>
<dbReference type="GO" id="GO:0045275">
    <property type="term" value="C:respiratory chain complex III"/>
    <property type="evidence" value="ECO:0007669"/>
    <property type="project" value="InterPro"/>
</dbReference>
<keyword evidence="11 19" id="KW-0249">Electron transport</keyword>
<keyword evidence="9 18" id="KW-0479">Metal-binding</keyword>
<evidence type="ECO:0000256" key="4">
    <source>
        <dbReference type="ARBA" id="ARBA00013531"/>
    </source>
</evidence>
<dbReference type="InterPro" id="IPR048259">
    <property type="entry name" value="Cytochrome_b_N_euk/bac"/>
</dbReference>
<evidence type="ECO:0000256" key="14">
    <source>
        <dbReference type="ARBA" id="ARBA00023075"/>
    </source>
</evidence>
<dbReference type="InterPro" id="IPR048260">
    <property type="entry name" value="Cytochrome_b_C_euk/bac"/>
</dbReference>
<evidence type="ECO:0000256" key="19">
    <source>
        <dbReference type="RuleBase" id="RU362117"/>
    </source>
</evidence>
<evidence type="ECO:0000256" key="6">
    <source>
        <dbReference type="ARBA" id="ARBA00022617"/>
    </source>
</evidence>
<evidence type="ECO:0000256" key="3">
    <source>
        <dbReference type="ARBA" id="ARBA00011649"/>
    </source>
</evidence>
<geneLocation type="mitochondrion" evidence="22"/>
<keyword evidence="5 19" id="KW-0813">Transport</keyword>
<evidence type="ECO:0000256" key="8">
    <source>
        <dbReference type="ARBA" id="ARBA00022692"/>
    </source>
</evidence>
<dbReference type="CTD" id="4519"/>
<dbReference type="EMBL" id="KC160533">
    <property type="protein sequence ID" value="AGL61402.1"/>
    <property type="molecule type" value="Genomic_DNA"/>
</dbReference>
<proteinExistence type="inferred from homology"/>
<keyword evidence="13 18" id="KW-0408">Iron</keyword>
<feature type="transmembrane region" description="Helical" evidence="19">
    <location>
        <begin position="169"/>
        <end position="188"/>
    </location>
</feature>
<feature type="binding site" evidence="17">
    <location>
        <position position="189"/>
    </location>
    <ligand>
        <name>a ubiquinone</name>
        <dbReference type="ChEBI" id="CHEBI:16389"/>
    </ligand>
</feature>
<dbReference type="GO" id="GO:0005743">
    <property type="term" value="C:mitochondrial inner membrane"/>
    <property type="evidence" value="ECO:0007669"/>
    <property type="project" value="UniProtKB-SubCell"/>
</dbReference>
<dbReference type="InterPro" id="IPR027387">
    <property type="entry name" value="Cytb/b6-like_sf"/>
</dbReference>
<dbReference type="SUPFAM" id="SSF81648">
    <property type="entry name" value="a domain/subunit of cytochrome bc1 complex (Ubiquinol-cytochrome c reductase)"/>
    <property type="match status" value="1"/>
</dbReference>
<name>V5JF27_9HYME</name>
<dbReference type="GO" id="GO:0046872">
    <property type="term" value="F:metal ion binding"/>
    <property type="evidence" value="ECO:0007669"/>
    <property type="project" value="UniProtKB-UniRule"/>
</dbReference>
<keyword evidence="10" id="KW-0999">Mitochondrion inner membrane</keyword>
<evidence type="ECO:0000256" key="18">
    <source>
        <dbReference type="PIRSR" id="PIRSR038885-2"/>
    </source>
</evidence>
<evidence type="ECO:0000256" key="10">
    <source>
        <dbReference type="ARBA" id="ARBA00022792"/>
    </source>
</evidence>
<protein>
    <recommendedName>
        <fullName evidence="4 19">Cytochrome b</fullName>
    </recommendedName>
</protein>
<evidence type="ECO:0000256" key="5">
    <source>
        <dbReference type="ARBA" id="ARBA00022448"/>
    </source>
</evidence>
<dbReference type="InterPro" id="IPR005798">
    <property type="entry name" value="Cyt_b/b6_C"/>
</dbReference>
<accession>V5JF27</accession>
<dbReference type="InterPro" id="IPR030689">
    <property type="entry name" value="Cytochrome_b"/>
</dbReference>
<evidence type="ECO:0000256" key="12">
    <source>
        <dbReference type="ARBA" id="ARBA00022989"/>
    </source>
</evidence>
<feature type="domain" description="Cytochrome b/b6 C-terminal region profile" evidence="21">
    <location>
        <begin position="198"/>
        <end position="367"/>
    </location>
</feature>
<dbReference type="InterPro" id="IPR005797">
    <property type="entry name" value="Cyt_b/b6_N"/>
</dbReference>
<evidence type="ECO:0000256" key="1">
    <source>
        <dbReference type="ARBA" id="ARBA00002566"/>
    </source>
</evidence>
<feature type="transmembrane region" description="Helical" evidence="19">
    <location>
        <begin position="20"/>
        <end position="44"/>
    </location>
</feature>
<evidence type="ECO:0000256" key="2">
    <source>
        <dbReference type="ARBA" id="ARBA00004448"/>
    </source>
</evidence>
<feature type="domain" description="Cytochrome b/b6 N-terminal region profile" evidence="20">
    <location>
        <begin position="1"/>
        <end position="197"/>
    </location>
</feature>
<dbReference type="PANTHER" id="PTHR19271:SF16">
    <property type="entry name" value="CYTOCHROME B"/>
    <property type="match status" value="1"/>
</dbReference>
<keyword evidence="6 18" id="KW-0349">Heme</keyword>
<gene>
    <name evidence="22" type="primary">cytB</name>
</gene>
<comment type="subunit">
    <text evidence="3">The main subunits of complex b-c1 are: cytochrome b, cytochrome c1 and the Rieske protein.</text>
</comment>
<evidence type="ECO:0000259" key="20">
    <source>
        <dbReference type="PROSITE" id="PS51002"/>
    </source>
</evidence>
<feature type="transmembrane region" description="Helical" evidence="19">
    <location>
        <begin position="336"/>
        <end position="355"/>
    </location>
</feature>
<feature type="binding site" description="axial binding residue" evidence="18">
    <location>
        <position position="85"/>
    </location>
    <ligand>
        <name>heme b</name>
        <dbReference type="ChEBI" id="CHEBI:60344"/>
        <label>b566</label>
    </ligand>
    <ligandPart>
        <name>Fe</name>
        <dbReference type="ChEBI" id="CHEBI:18248"/>
    </ligandPart>
</feature>
<evidence type="ECO:0000256" key="16">
    <source>
        <dbReference type="ARBA" id="ARBA00023136"/>
    </source>
</evidence>
<evidence type="ECO:0000256" key="17">
    <source>
        <dbReference type="PIRSR" id="PIRSR038885-1"/>
    </source>
</evidence>
<feature type="binding site" description="axial binding residue" evidence="18">
    <location>
        <position position="71"/>
    </location>
    <ligand>
        <name>heme b</name>
        <dbReference type="ChEBI" id="CHEBI:60344"/>
        <label>b562</label>
    </ligand>
    <ligandPart>
        <name>Fe</name>
        <dbReference type="ChEBI" id="CHEBI:18248"/>
    </ligandPart>
</feature>
<dbReference type="Pfam" id="PF00033">
    <property type="entry name" value="Cytochrome_B"/>
    <property type="match status" value="1"/>
</dbReference>
<dbReference type="PROSITE" id="PS51002">
    <property type="entry name" value="CYTB_NTER"/>
    <property type="match status" value="1"/>
</dbReference>
<feature type="transmembrane region" description="Helical" evidence="19">
    <location>
        <begin position="101"/>
        <end position="121"/>
    </location>
</feature>
<evidence type="ECO:0000256" key="15">
    <source>
        <dbReference type="ARBA" id="ARBA00023128"/>
    </source>
</evidence>
<feature type="binding site" description="axial binding residue" evidence="18">
    <location>
        <position position="170"/>
    </location>
    <ligand>
        <name>heme b</name>
        <dbReference type="ChEBI" id="CHEBI:60344"/>
        <label>b562</label>
    </ligand>
    <ligandPart>
        <name>Fe</name>
        <dbReference type="ChEBI" id="CHEBI:18248"/>
    </ligandPart>
</feature>